<dbReference type="InterPro" id="IPR055132">
    <property type="entry name" value="RNase_J_b_CASP"/>
</dbReference>
<dbReference type="PIRSF" id="PIRSF004803">
    <property type="entry name" value="RnjA"/>
    <property type="match status" value="1"/>
</dbReference>
<dbReference type="InterPro" id="IPR001279">
    <property type="entry name" value="Metallo-B-lactamas"/>
</dbReference>
<gene>
    <name evidence="14" type="primary">rnjA</name>
    <name evidence="9" type="synonym">rnj</name>
    <name evidence="14" type="ORF">LuPra_03717</name>
</gene>
<evidence type="ECO:0000256" key="1">
    <source>
        <dbReference type="ARBA" id="ARBA00022490"/>
    </source>
</evidence>
<dbReference type="InterPro" id="IPR001587">
    <property type="entry name" value="RNase_J_CS"/>
</dbReference>
<dbReference type="InterPro" id="IPR004613">
    <property type="entry name" value="RNase_J"/>
</dbReference>
<dbReference type="InterPro" id="IPR011108">
    <property type="entry name" value="RMMBL"/>
</dbReference>
<feature type="binding site" evidence="12">
    <location>
        <position position="394"/>
    </location>
    <ligand>
        <name>Zn(2+)</name>
        <dbReference type="ChEBI" id="CHEBI:29105"/>
        <label>1</label>
        <note>catalytic</note>
    </ligand>
</feature>
<feature type="binding site" evidence="12">
    <location>
        <position position="82"/>
    </location>
    <ligand>
        <name>Zn(2+)</name>
        <dbReference type="ChEBI" id="CHEBI:29105"/>
        <label>1</label>
        <note>catalytic</note>
    </ligand>
</feature>
<evidence type="ECO:0000256" key="2">
    <source>
        <dbReference type="ARBA" id="ARBA00022722"/>
    </source>
</evidence>
<dbReference type="Gene3D" id="3.10.20.580">
    <property type="match status" value="1"/>
</dbReference>
<proteinExistence type="inferred from homology"/>
<dbReference type="AlphaFoldDB" id="A0A143PRP2"/>
<feature type="binding site" evidence="12">
    <location>
        <position position="79"/>
    </location>
    <ligand>
        <name>Zn(2+)</name>
        <dbReference type="ChEBI" id="CHEBI:29105"/>
        <label>2</label>
        <note>catalytic</note>
    </ligand>
</feature>
<keyword evidence="4 9" id="KW-0255">Endonuclease</keyword>
<dbReference type="Pfam" id="PF17770">
    <property type="entry name" value="RNase_J_C"/>
    <property type="match status" value="1"/>
</dbReference>
<dbReference type="SUPFAM" id="SSF56281">
    <property type="entry name" value="Metallo-hydrolase/oxidoreductase"/>
    <property type="match status" value="1"/>
</dbReference>
<dbReference type="InterPro" id="IPR030854">
    <property type="entry name" value="RNase_J_bac"/>
</dbReference>
<evidence type="ECO:0000256" key="10">
    <source>
        <dbReference type="PIRSR" id="PIRSR004803-1"/>
    </source>
</evidence>
<feature type="binding site" evidence="12">
    <location>
        <position position="81"/>
    </location>
    <ligand>
        <name>Zn(2+)</name>
        <dbReference type="ChEBI" id="CHEBI:29105"/>
        <label>1</label>
        <note>catalytic</note>
    </ligand>
</feature>
<keyword evidence="7 9" id="KW-0269">Exonuclease</keyword>
<keyword evidence="1 9" id="KW-0963">Cytoplasm</keyword>
<accession>A0A143PRP2</accession>
<comment type="function">
    <text evidence="9">An RNase that has 5'-3' exonuclease and possibly endonuclease activity. Involved in maturation of rRNA and in some organisms also mRNA maturation and/or decay.</text>
</comment>
<dbReference type="InterPro" id="IPR042173">
    <property type="entry name" value="RNase_J_2"/>
</dbReference>
<keyword evidence="15" id="KW-1185">Reference proteome</keyword>
<keyword evidence="12" id="KW-0106">Calcium</keyword>
<dbReference type="EMBL" id="CP015136">
    <property type="protein sequence ID" value="AMY10484.1"/>
    <property type="molecule type" value="Genomic_DNA"/>
</dbReference>
<evidence type="ECO:0000256" key="12">
    <source>
        <dbReference type="PIRSR" id="PIRSR004803-3"/>
    </source>
</evidence>
<feature type="binding site" evidence="12">
    <location>
        <position position="145"/>
    </location>
    <ligand>
        <name>Zn(2+)</name>
        <dbReference type="ChEBI" id="CHEBI:29105"/>
        <label>1</label>
        <note>catalytic</note>
    </ligand>
</feature>
<evidence type="ECO:0000313" key="14">
    <source>
        <dbReference type="EMBL" id="AMY10484.1"/>
    </source>
</evidence>
<feature type="binding site" evidence="9 11">
    <location>
        <begin position="368"/>
        <end position="372"/>
    </location>
    <ligand>
        <name>substrate</name>
    </ligand>
</feature>
<keyword evidence="2 9" id="KW-0540">Nuclease</keyword>
<dbReference type="SMART" id="SM00849">
    <property type="entry name" value="Lactamase_B"/>
    <property type="match status" value="1"/>
</dbReference>
<feature type="binding site" evidence="12">
    <location>
        <position position="167"/>
    </location>
    <ligand>
        <name>Zn(2+)</name>
        <dbReference type="ChEBI" id="CHEBI:29105"/>
        <label>1</label>
        <note>catalytic</note>
    </ligand>
</feature>
<dbReference type="Proteomes" id="UP000076079">
    <property type="component" value="Chromosome"/>
</dbReference>
<evidence type="ECO:0000256" key="8">
    <source>
        <dbReference type="ARBA" id="ARBA00022884"/>
    </source>
</evidence>
<comment type="similarity">
    <text evidence="9">Belongs to the metallo-beta-lactamase superfamily. RNA-metabolizing metallo-beta-lactamase-like family. Bacterial RNase J subfamily.</text>
</comment>
<comment type="cofactor">
    <cofactor evidence="12">
        <name>Ca(2+)</name>
        <dbReference type="ChEBI" id="CHEBI:29108"/>
    </cofactor>
    <text evidence="12">Binds 1 Ca(2+) cation per subunit. Seen in 1 crystal structure, it is not clear if it is physiologically important.</text>
</comment>
<evidence type="ECO:0000256" key="5">
    <source>
        <dbReference type="ARBA" id="ARBA00022801"/>
    </source>
</evidence>
<protein>
    <recommendedName>
        <fullName evidence="9">Ribonuclease J</fullName>
        <shortName evidence="9">RNase J</shortName>
        <ecNumber evidence="9">3.1.-.-</ecNumber>
    </recommendedName>
</protein>
<dbReference type="CDD" id="cd07714">
    <property type="entry name" value="RNaseJ_MBL-fold"/>
    <property type="match status" value="1"/>
</dbReference>
<dbReference type="EC" id="3.1.-.-" evidence="9"/>
<dbReference type="GO" id="GO:0008270">
    <property type="term" value="F:zinc ion binding"/>
    <property type="evidence" value="ECO:0007669"/>
    <property type="project" value="InterPro"/>
</dbReference>
<dbReference type="GO" id="GO:0004521">
    <property type="term" value="F:RNA endonuclease activity"/>
    <property type="evidence" value="ECO:0007669"/>
    <property type="project" value="UniProtKB-UniRule"/>
</dbReference>
<dbReference type="GO" id="GO:0004534">
    <property type="term" value="F:5'-3' RNA exonuclease activity"/>
    <property type="evidence" value="ECO:0007669"/>
    <property type="project" value="UniProtKB-UniRule"/>
</dbReference>
<dbReference type="HAMAP" id="MF_01491">
    <property type="entry name" value="RNase_J_bact"/>
    <property type="match status" value="1"/>
</dbReference>
<dbReference type="GO" id="GO:0005737">
    <property type="term" value="C:cytoplasm"/>
    <property type="evidence" value="ECO:0007669"/>
    <property type="project" value="UniProtKB-SubCell"/>
</dbReference>
<feature type="binding site" evidence="12">
    <location>
        <position position="54"/>
    </location>
    <ligand>
        <name>Ca(2+)</name>
        <dbReference type="ChEBI" id="CHEBI:29108"/>
    </ligand>
</feature>
<dbReference type="PROSITE" id="PS01292">
    <property type="entry name" value="UPF0036"/>
    <property type="match status" value="1"/>
</dbReference>
<feature type="domain" description="Metallo-beta-lactamase" evidence="13">
    <location>
        <begin position="24"/>
        <end position="219"/>
    </location>
</feature>
<organism evidence="14 15">
    <name type="scientific">Luteitalea pratensis</name>
    <dbReference type="NCBI Taxonomy" id="1855912"/>
    <lineage>
        <taxon>Bacteria</taxon>
        <taxon>Pseudomonadati</taxon>
        <taxon>Acidobacteriota</taxon>
        <taxon>Vicinamibacteria</taxon>
        <taxon>Vicinamibacterales</taxon>
        <taxon>Vicinamibacteraceae</taxon>
        <taxon>Luteitalea</taxon>
    </lineage>
</organism>
<dbReference type="STRING" id="1855912.LuPra_03717"/>
<dbReference type="InterPro" id="IPR036866">
    <property type="entry name" value="RibonucZ/Hydroxyglut_hydro"/>
</dbReference>
<evidence type="ECO:0000256" key="4">
    <source>
        <dbReference type="ARBA" id="ARBA00022759"/>
    </source>
</evidence>
<evidence type="ECO:0000256" key="6">
    <source>
        <dbReference type="ARBA" id="ARBA00022833"/>
    </source>
</evidence>
<feature type="binding site" evidence="12">
    <location>
        <position position="77"/>
    </location>
    <ligand>
        <name>Zn(2+)</name>
        <dbReference type="ChEBI" id="CHEBI:29105"/>
        <label>1</label>
        <note>catalytic</note>
    </ligand>
</feature>
<feature type="active site" description="Proton acceptor" evidence="10">
    <location>
        <position position="372"/>
    </location>
</feature>
<dbReference type="NCBIfam" id="TIGR00649">
    <property type="entry name" value="MG423"/>
    <property type="match status" value="1"/>
</dbReference>
<keyword evidence="9" id="KW-0698">rRNA processing</keyword>
<dbReference type="Pfam" id="PF12706">
    <property type="entry name" value="Lactamase_B_2"/>
    <property type="match status" value="1"/>
</dbReference>
<evidence type="ECO:0000256" key="11">
    <source>
        <dbReference type="PIRSR" id="PIRSR004803-2"/>
    </source>
</evidence>
<dbReference type="Pfam" id="PF07521">
    <property type="entry name" value="RMMBL"/>
    <property type="match status" value="1"/>
</dbReference>
<comment type="subunit">
    <text evidence="9">Homodimer, may be a subunit of the RNA degradosome.</text>
</comment>
<dbReference type="InterPro" id="IPR041636">
    <property type="entry name" value="RNase_J_C"/>
</dbReference>
<name>A0A143PRP2_LUTPR</name>
<evidence type="ECO:0000256" key="3">
    <source>
        <dbReference type="ARBA" id="ARBA00022723"/>
    </source>
</evidence>
<dbReference type="PANTHER" id="PTHR43694">
    <property type="entry name" value="RIBONUCLEASE J"/>
    <property type="match status" value="1"/>
</dbReference>
<dbReference type="KEGG" id="abac:LuPra_03717"/>
<feature type="binding site" evidence="12">
    <location>
        <position position="446"/>
    </location>
    <ligand>
        <name>Ca(2+)</name>
        <dbReference type="ChEBI" id="CHEBI:29108"/>
    </ligand>
</feature>
<dbReference type="Gene3D" id="3.40.50.10710">
    <property type="entry name" value="Metallo-hydrolase/oxidoreductase"/>
    <property type="match status" value="1"/>
</dbReference>
<keyword evidence="8 9" id="KW-0694">RNA-binding</keyword>
<dbReference type="PATRIC" id="fig|1813736.3.peg.3925"/>
<dbReference type="PANTHER" id="PTHR43694:SF1">
    <property type="entry name" value="RIBONUCLEASE J"/>
    <property type="match status" value="1"/>
</dbReference>
<dbReference type="Gene3D" id="3.60.15.10">
    <property type="entry name" value="Ribonuclease Z/Hydroxyacylglutathione hydrolase-like"/>
    <property type="match status" value="1"/>
</dbReference>
<evidence type="ECO:0000256" key="9">
    <source>
        <dbReference type="HAMAP-Rule" id="MF_01491"/>
    </source>
</evidence>
<evidence type="ECO:0000256" key="7">
    <source>
        <dbReference type="ARBA" id="ARBA00022839"/>
    </source>
</evidence>
<dbReference type="GO" id="GO:0003723">
    <property type="term" value="F:RNA binding"/>
    <property type="evidence" value="ECO:0007669"/>
    <property type="project" value="UniProtKB-UniRule"/>
</dbReference>
<sequence>MIVPETTLALPVDVVPLGGLREFGMNTMAITCGDTTIVVDAGVMFAEPDLPGVDLVVPDLAYLEGLGHKVAAVFLTHGHEDHIGGLPYLMPLVEGPVYGSRLALALVENRLEQHSIDVRGRLKPVAPRERVQVGPFTIECLRVTHSMPDCLALAIHTPAGVLVHTGDFKIDHTPLDAETTDLPRLAELGQQGVLALFADSTNVDRPGVAGSERDVIDGFEEIFTSTAGKIVVAMFASSIHRMQILVDLAAQFDRNVAFVGRGVIDNSETAQRLGLLRIPSGVQIRDSEVRNFPGSDVVCITTGSQGEPAAALSRIAIDDHRFVKVDDDDVVVFSARAIPGNERAIGRVMNHLALRGADVIYEGQKHIHVSGHGHVEELKLMHSLVRPKYFVPIHGEYRQLARHARVAQTVSRGTEILVIDNGDVLRFDGEGAAIEGRAEVGRRLIDGTRTGEVADEVLRDRKHLAGDGLIVPMLAVNMQTGELAGTFEIITRGFVVDEASEALLRDATAMIRDAVRAAPIEERTDVGLLRERVRSELQRVLRRKAGRRPLIVPVVMEI</sequence>
<reference evidence="14 15" key="1">
    <citation type="journal article" date="2016" name="Genome Announc.">
        <title>First Complete Genome Sequence of a Subdivision 6 Acidobacterium Strain.</title>
        <authorList>
            <person name="Huang S."/>
            <person name="Vieira S."/>
            <person name="Bunk B."/>
            <person name="Riedel T."/>
            <person name="Sproer C."/>
            <person name="Overmann J."/>
        </authorList>
    </citation>
    <scope>NUCLEOTIDE SEQUENCE [LARGE SCALE GENOMIC DNA]</scope>
    <source>
        <strain evidence="15">DSM 100886 HEG_-6_39</strain>
    </source>
</reference>
<evidence type="ECO:0000313" key="15">
    <source>
        <dbReference type="Proteomes" id="UP000076079"/>
    </source>
</evidence>
<dbReference type="GO" id="GO:0006364">
    <property type="term" value="P:rRNA processing"/>
    <property type="evidence" value="ECO:0007669"/>
    <property type="project" value="UniProtKB-UniRule"/>
</dbReference>
<comment type="cofactor">
    <cofactor evidence="12">
        <name>Zn(2+)</name>
        <dbReference type="ChEBI" id="CHEBI:29105"/>
    </cofactor>
    <text evidence="12">Binds 2 Zn(2+) ions per subunit. It is not clear if Zn(2+) or Mg(2+) is physiologically important.</text>
</comment>
<dbReference type="Pfam" id="PF22505">
    <property type="entry name" value="RNase_J_b_CASP"/>
    <property type="match status" value="1"/>
</dbReference>
<feature type="active site" description="Proton donor" evidence="10">
    <location>
        <position position="199"/>
    </location>
</feature>
<keyword evidence="5 9" id="KW-0378">Hydrolase</keyword>
<comment type="subcellular location">
    <subcellularLocation>
        <location evidence="9">Cytoplasm</location>
    </subcellularLocation>
</comment>
<keyword evidence="3 12" id="KW-0479">Metal-binding</keyword>
<reference evidence="15" key="2">
    <citation type="submission" date="2016-04" db="EMBL/GenBank/DDBJ databases">
        <title>First Complete Genome Sequence of a Subdivision 6 Acidobacterium.</title>
        <authorList>
            <person name="Huang S."/>
            <person name="Vieira S."/>
            <person name="Bunk B."/>
            <person name="Riedel T."/>
            <person name="Sproeer C."/>
            <person name="Overmann J."/>
        </authorList>
    </citation>
    <scope>NUCLEOTIDE SEQUENCE [LARGE SCALE GENOMIC DNA]</scope>
    <source>
        <strain evidence="15">DSM 100886 HEG_-6_39</strain>
    </source>
</reference>
<keyword evidence="6 12" id="KW-0862">Zinc</keyword>
<feature type="binding site" evidence="12">
    <location>
        <position position="52"/>
    </location>
    <ligand>
        <name>Ca(2+)</name>
        <dbReference type="ChEBI" id="CHEBI:29108"/>
    </ligand>
</feature>
<evidence type="ECO:0000259" key="13">
    <source>
        <dbReference type="SMART" id="SM00849"/>
    </source>
</evidence>